<dbReference type="EMBL" id="JAWDGP010004438">
    <property type="protein sequence ID" value="KAK3764449.1"/>
    <property type="molecule type" value="Genomic_DNA"/>
</dbReference>
<evidence type="ECO:0000313" key="7">
    <source>
        <dbReference type="EMBL" id="KAK3764449.1"/>
    </source>
</evidence>
<dbReference type="PANTHER" id="PTHR46641">
    <property type="entry name" value="FMRFAMIDE RECEPTOR-RELATED"/>
    <property type="match status" value="1"/>
</dbReference>
<gene>
    <name evidence="7" type="ORF">RRG08_020357</name>
</gene>
<feature type="transmembrane region" description="Helical" evidence="5">
    <location>
        <begin position="313"/>
        <end position="336"/>
    </location>
</feature>
<evidence type="ECO:0000256" key="1">
    <source>
        <dbReference type="ARBA" id="ARBA00004370"/>
    </source>
</evidence>
<dbReference type="PRINTS" id="PR00237">
    <property type="entry name" value="GPCRRHODOPSN"/>
</dbReference>
<feature type="transmembrane region" description="Helical" evidence="5">
    <location>
        <begin position="213"/>
        <end position="239"/>
    </location>
</feature>
<evidence type="ECO:0000259" key="6">
    <source>
        <dbReference type="PROSITE" id="PS50262"/>
    </source>
</evidence>
<organism evidence="7 8">
    <name type="scientific">Elysia crispata</name>
    <name type="common">lettuce slug</name>
    <dbReference type="NCBI Taxonomy" id="231223"/>
    <lineage>
        <taxon>Eukaryota</taxon>
        <taxon>Metazoa</taxon>
        <taxon>Spiralia</taxon>
        <taxon>Lophotrochozoa</taxon>
        <taxon>Mollusca</taxon>
        <taxon>Gastropoda</taxon>
        <taxon>Heterobranchia</taxon>
        <taxon>Euthyneura</taxon>
        <taxon>Panpulmonata</taxon>
        <taxon>Sacoglossa</taxon>
        <taxon>Placobranchoidea</taxon>
        <taxon>Plakobranchidae</taxon>
        <taxon>Elysia</taxon>
    </lineage>
</organism>
<feature type="domain" description="G-protein coupled receptors family 1 profile" evidence="6">
    <location>
        <begin position="50"/>
        <end position="337"/>
    </location>
</feature>
<dbReference type="InterPro" id="IPR052954">
    <property type="entry name" value="GPCR-Ligand_Int"/>
</dbReference>
<dbReference type="Pfam" id="PF00001">
    <property type="entry name" value="7tm_1"/>
    <property type="match status" value="1"/>
</dbReference>
<proteinExistence type="predicted"/>
<comment type="subcellular location">
    <subcellularLocation>
        <location evidence="1">Membrane</location>
    </subcellularLocation>
</comment>
<dbReference type="SUPFAM" id="SSF81321">
    <property type="entry name" value="Family A G protein-coupled receptor-like"/>
    <property type="match status" value="1"/>
</dbReference>
<feature type="transmembrane region" description="Helical" evidence="5">
    <location>
        <begin position="71"/>
        <end position="96"/>
    </location>
</feature>
<protein>
    <recommendedName>
        <fullName evidence="6">G-protein coupled receptors family 1 profile domain-containing protein</fullName>
    </recommendedName>
</protein>
<keyword evidence="4 5" id="KW-0472">Membrane</keyword>
<dbReference type="InterPro" id="IPR000276">
    <property type="entry name" value="GPCR_Rhodpsn"/>
</dbReference>
<evidence type="ECO:0000256" key="4">
    <source>
        <dbReference type="ARBA" id="ARBA00023136"/>
    </source>
</evidence>
<dbReference type="InterPro" id="IPR017452">
    <property type="entry name" value="GPCR_Rhodpsn_7TM"/>
</dbReference>
<comment type="caution">
    <text evidence="7">The sequence shown here is derived from an EMBL/GenBank/DDBJ whole genome shotgun (WGS) entry which is preliminary data.</text>
</comment>
<sequence length="359" mass="39900">MVNASHDINDSLSDLISLDASPKFMEEAFQEVANIISKALVVIGIFGILGNILTLVVYAKLGFSETIHMSYVALAVSDFGCLLTLLYMCFCFSYLLEAILLRYRMRTDITLFANFTGAWPHHGFTRTPAMLTAWVSFERCLCVIFPTRVKLMITRKVTKVVLAFIYVIGCCPVVLAFVGMQTEKVFDPETNFTTLILKYADQTQLNRANQIAFILYGAAYPLLSWVMVVVCATFLITALKRSVRWRSINSRASAGATGSGDAGSTKISLKETRVTRTVVIIACAFIFFSFPIAAIVVFALINREFSVNGELHFPLMISVAISFLFSGLNSSVNIVVYTITGSRFRSTLVHLFQPKLRKT</sequence>
<keyword evidence="3 5" id="KW-1133">Transmembrane helix</keyword>
<feature type="transmembrane region" description="Helical" evidence="5">
    <location>
        <begin position="39"/>
        <end position="59"/>
    </location>
</feature>
<evidence type="ECO:0000256" key="5">
    <source>
        <dbReference type="SAM" id="Phobius"/>
    </source>
</evidence>
<evidence type="ECO:0000313" key="8">
    <source>
        <dbReference type="Proteomes" id="UP001283361"/>
    </source>
</evidence>
<evidence type="ECO:0000256" key="3">
    <source>
        <dbReference type="ARBA" id="ARBA00022989"/>
    </source>
</evidence>
<feature type="transmembrane region" description="Helical" evidence="5">
    <location>
        <begin position="278"/>
        <end position="301"/>
    </location>
</feature>
<keyword evidence="2 5" id="KW-0812">Transmembrane</keyword>
<reference evidence="7" key="1">
    <citation type="journal article" date="2023" name="G3 (Bethesda)">
        <title>A reference genome for the long-term kleptoplast-retaining sea slug Elysia crispata morphotype clarki.</title>
        <authorList>
            <person name="Eastman K.E."/>
            <person name="Pendleton A.L."/>
            <person name="Shaikh M.A."/>
            <person name="Suttiyut T."/>
            <person name="Ogas R."/>
            <person name="Tomko P."/>
            <person name="Gavelis G."/>
            <person name="Widhalm J.R."/>
            <person name="Wisecaver J.H."/>
        </authorList>
    </citation>
    <scope>NUCLEOTIDE SEQUENCE</scope>
    <source>
        <strain evidence="7">ECLA1</strain>
    </source>
</reference>
<evidence type="ECO:0000256" key="2">
    <source>
        <dbReference type="ARBA" id="ARBA00022692"/>
    </source>
</evidence>
<accession>A0AAE0Z7T5</accession>
<name>A0AAE0Z7T5_9GAST</name>
<dbReference type="PROSITE" id="PS50262">
    <property type="entry name" value="G_PROTEIN_RECEP_F1_2"/>
    <property type="match status" value="1"/>
</dbReference>
<keyword evidence="8" id="KW-1185">Reference proteome</keyword>
<dbReference type="Gene3D" id="1.20.1070.10">
    <property type="entry name" value="Rhodopsin 7-helix transmembrane proteins"/>
    <property type="match status" value="1"/>
</dbReference>
<dbReference type="GO" id="GO:0004930">
    <property type="term" value="F:G protein-coupled receptor activity"/>
    <property type="evidence" value="ECO:0007669"/>
    <property type="project" value="InterPro"/>
</dbReference>
<dbReference type="Proteomes" id="UP001283361">
    <property type="component" value="Unassembled WGS sequence"/>
</dbReference>
<dbReference type="GO" id="GO:0016020">
    <property type="term" value="C:membrane"/>
    <property type="evidence" value="ECO:0007669"/>
    <property type="project" value="UniProtKB-SubCell"/>
</dbReference>
<dbReference type="AlphaFoldDB" id="A0AAE0Z7T5"/>
<feature type="transmembrane region" description="Helical" evidence="5">
    <location>
        <begin position="160"/>
        <end position="180"/>
    </location>
</feature>
<dbReference type="PANTHER" id="PTHR46641:SF18">
    <property type="entry name" value="G-PROTEIN COUPLED RECEPTORS FAMILY 1 PROFILE DOMAIN-CONTAINING PROTEIN"/>
    <property type="match status" value="1"/>
</dbReference>